<dbReference type="SUPFAM" id="SSF54236">
    <property type="entry name" value="Ubiquitin-like"/>
    <property type="match status" value="1"/>
</dbReference>
<dbReference type="EMBL" id="DS113860">
    <property type="protein sequence ID" value="EAX94394.1"/>
    <property type="molecule type" value="Genomic_DNA"/>
</dbReference>
<dbReference type="Proteomes" id="UP000001542">
    <property type="component" value="Unassembled WGS sequence"/>
</dbReference>
<protein>
    <recommendedName>
        <fullName evidence="3">Ubiquitin-like domain-containing protein</fullName>
    </recommendedName>
</protein>
<keyword evidence="2" id="KW-1185">Reference proteome</keyword>
<dbReference type="InterPro" id="IPR029071">
    <property type="entry name" value="Ubiquitin-like_domsf"/>
</dbReference>
<accession>A2FL23</accession>
<dbReference type="OrthoDB" id="10622577at2759"/>
<proteinExistence type="predicted"/>
<reference evidence="1" key="2">
    <citation type="journal article" date="2007" name="Science">
        <title>Draft genome sequence of the sexually transmitted pathogen Trichomonas vaginalis.</title>
        <authorList>
            <person name="Carlton J.M."/>
            <person name="Hirt R.P."/>
            <person name="Silva J.C."/>
            <person name="Delcher A.L."/>
            <person name="Schatz M."/>
            <person name="Zhao Q."/>
            <person name="Wortman J.R."/>
            <person name="Bidwell S.L."/>
            <person name="Alsmark U.C.M."/>
            <person name="Besteiro S."/>
            <person name="Sicheritz-Ponten T."/>
            <person name="Noel C.J."/>
            <person name="Dacks J.B."/>
            <person name="Foster P.G."/>
            <person name="Simillion C."/>
            <person name="Van de Peer Y."/>
            <person name="Miranda-Saavedra D."/>
            <person name="Barton G.J."/>
            <person name="Westrop G.D."/>
            <person name="Mueller S."/>
            <person name="Dessi D."/>
            <person name="Fiori P.L."/>
            <person name="Ren Q."/>
            <person name="Paulsen I."/>
            <person name="Zhang H."/>
            <person name="Bastida-Corcuera F.D."/>
            <person name="Simoes-Barbosa A."/>
            <person name="Brown M.T."/>
            <person name="Hayes R.D."/>
            <person name="Mukherjee M."/>
            <person name="Okumura C.Y."/>
            <person name="Schneider R."/>
            <person name="Smith A.J."/>
            <person name="Vanacova S."/>
            <person name="Villalvazo M."/>
            <person name="Haas B.J."/>
            <person name="Pertea M."/>
            <person name="Feldblyum T.V."/>
            <person name="Utterback T.R."/>
            <person name="Shu C.L."/>
            <person name="Osoegawa K."/>
            <person name="de Jong P.J."/>
            <person name="Hrdy I."/>
            <person name="Horvathova L."/>
            <person name="Zubacova Z."/>
            <person name="Dolezal P."/>
            <person name="Malik S.B."/>
            <person name="Logsdon J.M. Jr."/>
            <person name="Henze K."/>
            <person name="Gupta A."/>
            <person name="Wang C.C."/>
            <person name="Dunne R.L."/>
            <person name="Upcroft J.A."/>
            <person name="Upcroft P."/>
            <person name="White O."/>
            <person name="Salzberg S.L."/>
            <person name="Tang P."/>
            <person name="Chiu C.-H."/>
            <person name="Lee Y.-S."/>
            <person name="Embley T.M."/>
            <person name="Coombs G.H."/>
            <person name="Mottram J.C."/>
            <person name="Tachezy J."/>
            <person name="Fraser-Liggett C.M."/>
            <person name="Johnson P.J."/>
        </authorList>
    </citation>
    <scope>NUCLEOTIDE SEQUENCE [LARGE SCALE GENOMIC DNA]</scope>
    <source>
        <strain evidence="1">G3</strain>
    </source>
</reference>
<reference evidence="1" key="1">
    <citation type="submission" date="2006-10" db="EMBL/GenBank/DDBJ databases">
        <authorList>
            <person name="Amadeo P."/>
            <person name="Zhao Q."/>
            <person name="Wortman J."/>
            <person name="Fraser-Liggett C."/>
            <person name="Carlton J."/>
        </authorList>
    </citation>
    <scope>NUCLEOTIDE SEQUENCE</scope>
    <source>
        <strain evidence="1">G3</strain>
    </source>
</reference>
<evidence type="ECO:0008006" key="3">
    <source>
        <dbReference type="Google" id="ProtNLM"/>
    </source>
</evidence>
<dbReference type="VEuPathDB" id="TrichDB:TVAG_194800"/>
<organism evidence="1 2">
    <name type="scientific">Trichomonas vaginalis (strain ATCC PRA-98 / G3)</name>
    <dbReference type="NCBI Taxonomy" id="412133"/>
    <lineage>
        <taxon>Eukaryota</taxon>
        <taxon>Metamonada</taxon>
        <taxon>Parabasalia</taxon>
        <taxon>Trichomonadida</taxon>
        <taxon>Trichomonadidae</taxon>
        <taxon>Trichomonas</taxon>
    </lineage>
</organism>
<name>A2FL23_TRIV3</name>
<dbReference type="VEuPathDB" id="TrichDB:TVAGG3_1047620"/>
<dbReference type="KEGG" id="tva:75683891"/>
<sequence>MQISVFLHDSNNEIKEISVHKTDPVQVLQDEIKGNDKRFIMYKNSLLMTSFSFQFFGIKDGDHLYVLRTKYGNKKREMAETSKSLLQMQRSSRCCMILSNNNVEVIDKSALLECTRLLDLMYLRDDYLSPASRRGPEIMASDASQASNSSKSIIPTVRLNEPSSEVLPIFWNPGHKRLLS</sequence>
<evidence type="ECO:0000313" key="1">
    <source>
        <dbReference type="EMBL" id="EAX94394.1"/>
    </source>
</evidence>
<dbReference type="RefSeq" id="XP_001307324.1">
    <property type="nucleotide sequence ID" value="XM_001307323.1"/>
</dbReference>
<dbReference type="InParanoid" id="A2FL23"/>
<evidence type="ECO:0000313" key="2">
    <source>
        <dbReference type="Proteomes" id="UP000001542"/>
    </source>
</evidence>
<dbReference type="SMR" id="A2FL23"/>
<dbReference type="AlphaFoldDB" id="A2FL23"/>
<gene>
    <name evidence="1" type="ORF">TVAG_194800</name>
</gene>